<dbReference type="RefSeq" id="WP_158292541.1">
    <property type="nucleotide sequence ID" value="NZ_RHPJ01000001.1"/>
</dbReference>
<dbReference type="Proteomes" id="UP000297318">
    <property type="component" value="Unassembled WGS sequence"/>
</dbReference>
<dbReference type="SUPFAM" id="SSF55469">
    <property type="entry name" value="FMN-dependent nitroreductase-like"/>
    <property type="match status" value="1"/>
</dbReference>
<reference evidence="2 3" key="1">
    <citation type="submission" date="2018-11" db="EMBL/GenBank/DDBJ databases">
        <title>Complete genome sequencing of the Actinobacteria Serinibacter sp. K3-2.</title>
        <authorList>
            <person name="Rakitin A.L."/>
            <person name="Beletsky A.V."/>
            <person name="Mardanov A.V."/>
            <person name="Ravin N.V."/>
            <person name="Gromova A.S."/>
            <person name="Filippova S.N."/>
            <person name="Gal'Chenko V.F."/>
        </authorList>
    </citation>
    <scope>NUCLEOTIDE SEQUENCE [LARGE SCALE GENOMIC DNA]</scope>
    <source>
        <strain evidence="2 3">K3-2</strain>
    </source>
</reference>
<sequence length="203" mass="21803">MTALAQTSALDDTSLDLLFHDARSVNAFSDAEVDPAEIDAAYELLRWAPTAMNISPLRLTVVPRGEQRERLVSHLMPGNRDKTLAAPLTVVASADPAFHTHLGTLAPTREGLAEQLESQPERREQMARTNGLIQAGYLVLALRSRGLVVGPMGGFDADALDADLHAESGWRSLLVVNVGWAAAEDGTYPRAPRLEAGDAVVTL</sequence>
<evidence type="ECO:0000313" key="3">
    <source>
        <dbReference type="Proteomes" id="UP000297318"/>
    </source>
</evidence>
<dbReference type="InterPro" id="IPR050461">
    <property type="entry name" value="Nitroreductase_HadB/RutE"/>
</dbReference>
<dbReference type="GO" id="GO:0016491">
    <property type="term" value="F:oxidoreductase activity"/>
    <property type="evidence" value="ECO:0007669"/>
    <property type="project" value="InterPro"/>
</dbReference>
<dbReference type="InterPro" id="IPR029479">
    <property type="entry name" value="Nitroreductase"/>
</dbReference>
<dbReference type="InterPro" id="IPR000415">
    <property type="entry name" value="Nitroreductase-like"/>
</dbReference>
<keyword evidence="3" id="KW-1185">Reference proteome</keyword>
<dbReference type="NCBIfam" id="NF003768">
    <property type="entry name" value="PRK05365.1"/>
    <property type="match status" value="1"/>
</dbReference>
<accession>A0A4Z1E2N3</accession>
<dbReference type="PANTHER" id="PTHR43543">
    <property type="entry name" value="MALONIC SEMIALDEHYDE REDUCTASE RUTE-RELATED"/>
    <property type="match status" value="1"/>
</dbReference>
<dbReference type="PANTHER" id="PTHR43543:SF1">
    <property type="entry name" value="MALONIC SEMIALDEHYDE REDUCTASE RUTE-RELATED"/>
    <property type="match status" value="1"/>
</dbReference>
<dbReference type="OrthoDB" id="9784375at2"/>
<protein>
    <submittedName>
        <fullName evidence="2">Putative NADH dehydrogenase/NAD(P)H nitroreductase</fullName>
    </submittedName>
</protein>
<evidence type="ECO:0000259" key="1">
    <source>
        <dbReference type="Pfam" id="PF00881"/>
    </source>
</evidence>
<organism evidence="2 3">
    <name type="scientific">Serinibacter arcticus</name>
    <dbReference type="NCBI Taxonomy" id="1655435"/>
    <lineage>
        <taxon>Bacteria</taxon>
        <taxon>Bacillati</taxon>
        <taxon>Actinomycetota</taxon>
        <taxon>Actinomycetes</taxon>
        <taxon>Micrococcales</taxon>
        <taxon>Beutenbergiaceae</taxon>
        <taxon>Serinibacter</taxon>
    </lineage>
</organism>
<dbReference type="Gene3D" id="3.40.109.10">
    <property type="entry name" value="NADH Oxidase"/>
    <property type="match status" value="1"/>
</dbReference>
<dbReference type="Pfam" id="PF00881">
    <property type="entry name" value="Nitroreductase"/>
    <property type="match status" value="1"/>
</dbReference>
<comment type="caution">
    <text evidence="2">The sequence shown here is derived from an EMBL/GenBank/DDBJ whole genome shotgun (WGS) entry which is preliminary data.</text>
</comment>
<name>A0A4Z1E2N3_9MICO</name>
<gene>
    <name evidence="2" type="ORF">SERN_0487</name>
</gene>
<evidence type="ECO:0000313" key="2">
    <source>
        <dbReference type="EMBL" id="TGO06295.1"/>
    </source>
</evidence>
<dbReference type="EMBL" id="RHPJ01000001">
    <property type="protein sequence ID" value="TGO06295.1"/>
    <property type="molecule type" value="Genomic_DNA"/>
</dbReference>
<proteinExistence type="predicted"/>
<feature type="domain" description="Nitroreductase" evidence="1">
    <location>
        <begin position="23"/>
        <end position="180"/>
    </location>
</feature>
<dbReference type="AlphaFoldDB" id="A0A4Z1E2N3"/>